<dbReference type="Proteomes" id="UP001596145">
    <property type="component" value="Unassembled WGS sequence"/>
</dbReference>
<comment type="caution">
    <text evidence="3">The sequence shown here is derived from an EMBL/GenBank/DDBJ whole genome shotgun (WGS) entry which is preliminary data.</text>
</comment>
<evidence type="ECO:0000256" key="1">
    <source>
        <dbReference type="SAM" id="MobiDB-lite"/>
    </source>
</evidence>
<sequence>MRIKGAAGFRNRETPKQYDPGDRFVCEIPNATILGPTGPGVTADGTVVADTVATPPLETRRTGVSIAQSMRENGIRRTLEALSGDVDPDDRLDLVTLAIPPWINYYHWTAEGLVRIRLIEAYAEETGRYPTVLIPPDPPGWVDESLSIVDYDGEIRRWEGGIAAVATLVVPTFPDPTSVECTWLRDRMRRSVSSLDGDGSERIYVGRGDATVRRVANRDELQRVLNRYDIDTYLLSNLSVREQIELFSRAELIVGPHGAGLTNVVFGDDLTLVELFGDKRIATFDRLATALEHGYIPINGEQVGVDIRVDADELDEVVAEVLDE</sequence>
<evidence type="ECO:0000313" key="4">
    <source>
        <dbReference type="Proteomes" id="UP001596145"/>
    </source>
</evidence>
<keyword evidence="4" id="KW-1185">Reference proteome</keyword>
<organism evidence="3 4">
    <name type="scientific">Halorubrum glutamatedens</name>
    <dbReference type="NCBI Taxonomy" id="2707018"/>
    <lineage>
        <taxon>Archaea</taxon>
        <taxon>Methanobacteriati</taxon>
        <taxon>Methanobacteriota</taxon>
        <taxon>Stenosarchaea group</taxon>
        <taxon>Halobacteria</taxon>
        <taxon>Halobacteriales</taxon>
        <taxon>Haloferacaceae</taxon>
        <taxon>Halorubrum</taxon>
    </lineage>
</organism>
<proteinExistence type="predicted"/>
<dbReference type="AlphaFoldDB" id="A0ABD5QQL5"/>
<evidence type="ECO:0000313" key="3">
    <source>
        <dbReference type="EMBL" id="MFC5134563.1"/>
    </source>
</evidence>
<feature type="domain" description="Glycosyltransferase 61 catalytic" evidence="2">
    <location>
        <begin position="105"/>
        <end position="268"/>
    </location>
</feature>
<name>A0ABD5QQL5_9EURY</name>
<protein>
    <submittedName>
        <fullName evidence="3">Glycosyltransferase family 61 protein</fullName>
    </submittedName>
</protein>
<accession>A0ABD5QQL5</accession>
<dbReference type="EMBL" id="JBHSKV010000010">
    <property type="protein sequence ID" value="MFC5134563.1"/>
    <property type="molecule type" value="Genomic_DNA"/>
</dbReference>
<feature type="compositionally biased region" description="Basic and acidic residues" evidence="1">
    <location>
        <begin position="10"/>
        <end position="20"/>
    </location>
</feature>
<reference evidence="3 4" key="1">
    <citation type="journal article" date="2019" name="Int. J. Syst. Evol. Microbiol.">
        <title>The Global Catalogue of Microorganisms (GCM) 10K type strain sequencing project: providing services to taxonomists for standard genome sequencing and annotation.</title>
        <authorList>
            <consortium name="The Broad Institute Genomics Platform"/>
            <consortium name="The Broad Institute Genome Sequencing Center for Infectious Disease"/>
            <person name="Wu L."/>
            <person name="Ma J."/>
        </authorList>
    </citation>
    <scope>NUCLEOTIDE SEQUENCE [LARGE SCALE GENOMIC DNA]</scope>
    <source>
        <strain evidence="3 4">CGMCC 1.16026</strain>
    </source>
</reference>
<dbReference type="Pfam" id="PF04577">
    <property type="entry name" value="Glyco_transf_61"/>
    <property type="match status" value="1"/>
</dbReference>
<dbReference type="InterPro" id="IPR049625">
    <property type="entry name" value="Glyco_transf_61_cat"/>
</dbReference>
<feature type="region of interest" description="Disordered" evidence="1">
    <location>
        <begin position="1"/>
        <end position="20"/>
    </location>
</feature>
<gene>
    <name evidence="3" type="ORF">ACFPJA_07500</name>
</gene>
<evidence type="ECO:0000259" key="2">
    <source>
        <dbReference type="Pfam" id="PF04577"/>
    </source>
</evidence>